<sequence length="135" mass="14190">MDASPHDNSPSSLRDDLRGSLKAALKARDRGAASALRSALAAIDNAEAVPEGEPLGGGAESEHVAGAASGVGSTEARRRALTGADIRTVVENEVRERRAAALEYERLGRAEPAERLRAEAAVLERHLEPGSDERT</sequence>
<reference evidence="1 2" key="1">
    <citation type="submission" date="2016-10" db="EMBL/GenBank/DDBJ databases">
        <authorList>
            <person name="de Groot N.N."/>
        </authorList>
    </citation>
    <scope>NUCLEOTIDE SEQUENCE [LARGE SCALE GENOMIC DNA]</scope>
    <source>
        <strain evidence="1 2">CGMCC 4.5506</strain>
    </source>
</reference>
<dbReference type="Gene3D" id="1.10.1510.10">
    <property type="entry name" value="Uncharacterised protein YqeY/AIM41 PF09424, N-terminal domain"/>
    <property type="match status" value="1"/>
</dbReference>
<evidence type="ECO:0000313" key="2">
    <source>
        <dbReference type="Proteomes" id="UP000199494"/>
    </source>
</evidence>
<evidence type="ECO:0000313" key="1">
    <source>
        <dbReference type="EMBL" id="SDD52714.1"/>
    </source>
</evidence>
<dbReference type="KEGG" id="pmad:BAY61_19050"/>
<gene>
    <name evidence="1" type="ORF">SAMN05421630_109240</name>
</gene>
<proteinExistence type="predicted"/>
<dbReference type="STRING" id="530584.SAMN05421630_109240"/>
<organism evidence="1 2">
    <name type="scientific">Prauserella marina</name>
    <dbReference type="NCBI Taxonomy" id="530584"/>
    <lineage>
        <taxon>Bacteria</taxon>
        <taxon>Bacillati</taxon>
        <taxon>Actinomycetota</taxon>
        <taxon>Actinomycetes</taxon>
        <taxon>Pseudonocardiales</taxon>
        <taxon>Pseudonocardiaceae</taxon>
        <taxon>Prauserella</taxon>
    </lineage>
</organism>
<dbReference type="RefSeq" id="WP_091808341.1">
    <property type="nucleotide sequence ID" value="NZ_CP016353.1"/>
</dbReference>
<dbReference type="Pfam" id="PF09424">
    <property type="entry name" value="YqeY"/>
    <property type="match status" value="1"/>
</dbReference>
<protein>
    <submittedName>
        <fullName evidence="1">Uncharacterized protein</fullName>
    </submittedName>
</protein>
<dbReference type="EMBL" id="FMZE01000009">
    <property type="protein sequence ID" value="SDD52714.1"/>
    <property type="molecule type" value="Genomic_DNA"/>
</dbReference>
<accession>A0A222VS51</accession>
<dbReference type="PANTHER" id="PTHR28055:SF1">
    <property type="entry name" value="ALTERED INHERITANCE OF MITOCHONDRIA PROTEIN 41, MITOCHONDRIAL"/>
    <property type="match status" value="1"/>
</dbReference>
<dbReference type="InterPro" id="IPR042184">
    <property type="entry name" value="YqeY/Aim41_N"/>
</dbReference>
<dbReference type="InterPro" id="IPR019004">
    <property type="entry name" value="YqeY/Aim41"/>
</dbReference>
<name>A0A222VS51_9PSEU</name>
<dbReference type="Proteomes" id="UP000199494">
    <property type="component" value="Unassembled WGS sequence"/>
</dbReference>
<dbReference type="AlphaFoldDB" id="A0A222VS51"/>
<dbReference type="PANTHER" id="PTHR28055">
    <property type="entry name" value="ALTERED INHERITANCE OF MITOCHONDRIA PROTEIN 41, MITOCHONDRIAL"/>
    <property type="match status" value="1"/>
</dbReference>
<keyword evidence="2" id="KW-1185">Reference proteome</keyword>